<dbReference type="PANTHER" id="PTHR37206:SF4">
    <property type="entry name" value="TRANSMEMBRANE PROTEIN"/>
    <property type="match status" value="1"/>
</dbReference>
<keyword evidence="2" id="KW-1133">Transmembrane helix</keyword>
<name>A0ABD3EJ51_9LAMI</name>
<dbReference type="Proteomes" id="UP001632038">
    <property type="component" value="Unassembled WGS sequence"/>
</dbReference>
<evidence type="ECO:0000256" key="2">
    <source>
        <dbReference type="SAM" id="Phobius"/>
    </source>
</evidence>
<proteinExistence type="predicted"/>
<keyword evidence="2" id="KW-0472">Membrane</keyword>
<sequence length="159" mass="18282">MENQHVSEGLSDWEQITSPFSVFPPGNHENLPVTNPPIDNDQQLQEQEPISDSLSPSTDDDGVRRWKRPCLDVLQNGIFRFAGNIKKYATRKIGLVLFSWSAFGVVGLVMAYFLHRRVLNLIRDKDKKIDELLFQIAQMNEILLARRRVPVIRVKRAIT</sequence>
<reference evidence="4" key="1">
    <citation type="journal article" date="2024" name="IScience">
        <title>Strigolactones Initiate the Formation of Haustorium-like Structures in Castilleja.</title>
        <authorList>
            <person name="Buerger M."/>
            <person name="Peterson D."/>
            <person name="Chory J."/>
        </authorList>
    </citation>
    <scope>NUCLEOTIDE SEQUENCE [LARGE SCALE GENOMIC DNA]</scope>
</reference>
<feature type="transmembrane region" description="Helical" evidence="2">
    <location>
        <begin position="93"/>
        <end position="114"/>
    </location>
</feature>
<dbReference type="EMBL" id="JAVIJP010000005">
    <property type="protein sequence ID" value="KAL3654269.1"/>
    <property type="molecule type" value="Genomic_DNA"/>
</dbReference>
<feature type="compositionally biased region" description="Polar residues" evidence="1">
    <location>
        <begin position="40"/>
        <end position="57"/>
    </location>
</feature>
<accession>A0ABD3EJ51</accession>
<keyword evidence="4" id="KW-1185">Reference proteome</keyword>
<dbReference type="AlphaFoldDB" id="A0ABD3EJ51"/>
<evidence type="ECO:0000313" key="4">
    <source>
        <dbReference type="Proteomes" id="UP001632038"/>
    </source>
</evidence>
<organism evidence="3 4">
    <name type="scientific">Castilleja foliolosa</name>
    <dbReference type="NCBI Taxonomy" id="1961234"/>
    <lineage>
        <taxon>Eukaryota</taxon>
        <taxon>Viridiplantae</taxon>
        <taxon>Streptophyta</taxon>
        <taxon>Embryophyta</taxon>
        <taxon>Tracheophyta</taxon>
        <taxon>Spermatophyta</taxon>
        <taxon>Magnoliopsida</taxon>
        <taxon>eudicotyledons</taxon>
        <taxon>Gunneridae</taxon>
        <taxon>Pentapetalae</taxon>
        <taxon>asterids</taxon>
        <taxon>lamiids</taxon>
        <taxon>Lamiales</taxon>
        <taxon>Orobanchaceae</taxon>
        <taxon>Pedicularideae</taxon>
        <taxon>Castillejinae</taxon>
        <taxon>Castilleja</taxon>
    </lineage>
</organism>
<comment type="caution">
    <text evidence="3">The sequence shown here is derived from an EMBL/GenBank/DDBJ whole genome shotgun (WGS) entry which is preliminary data.</text>
</comment>
<feature type="region of interest" description="Disordered" evidence="1">
    <location>
        <begin position="25"/>
        <end position="63"/>
    </location>
</feature>
<evidence type="ECO:0000313" key="3">
    <source>
        <dbReference type="EMBL" id="KAL3654269.1"/>
    </source>
</evidence>
<evidence type="ECO:0000256" key="1">
    <source>
        <dbReference type="SAM" id="MobiDB-lite"/>
    </source>
</evidence>
<protein>
    <submittedName>
        <fullName evidence="3">Uncharacterized protein</fullName>
    </submittedName>
</protein>
<dbReference type="PANTHER" id="PTHR37206">
    <property type="entry name" value="TRANSMEMBRANE PROTEIN"/>
    <property type="match status" value="1"/>
</dbReference>
<gene>
    <name evidence="3" type="ORF">CASFOL_003950</name>
</gene>
<keyword evidence="2" id="KW-0812">Transmembrane</keyword>